<gene>
    <name evidence="1" type="ORF">N3K66_006817</name>
</gene>
<evidence type="ECO:0000313" key="2">
    <source>
        <dbReference type="Proteomes" id="UP001163324"/>
    </source>
</evidence>
<keyword evidence="2" id="KW-1185">Reference proteome</keyword>
<proteinExistence type="predicted"/>
<evidence type="ECO:0000313" key="1">
    <source>
        <dbReference type="EMBL" id="KAI9898457.1"/>
    </source>
</evidence>
<comment type="caution">
    <text evidence="1">The sequence shown here is derived from an EMBL/GenBank/DDBJ whole genome shotgun (WGS) entry which is preliminary data.</text>
</comment>
<dbReference type="EMBL" id="CM047945">
    <property type="protein sequence ID" value="KAI9898457.1"/>
    <property type="molecule type" value="Genomic_DNA"/>
</dbReference>
<accession>A0ACC0UXP7</accession>
<name>A0ACC0UXP7_9HYPO</name>
<protein>
    <submittedName>
        <fullName evidence="1">Uncharacterized protein</fullName>
    </submittedName>
</protein>
<dbReference type="Proteomes" id="UP001163324">
    <property type="component" value="Chromosome 6"/>
</dbReference>
<reference evidence="1" key="1">
    <citation type="submission" date="2022-10" db="EMBL/GenBank/DDBJ databases">
        <title>Complete Genome of Trichothecium roseum strain YXFP-22015, a Plant Pathogen Isolated from Citrus.</title>
        <authorList>
            <person name="Wang Y."/>
            <person name="Zhu L."/>
        </authorList>
    </citation>
    <scope>NUCLEOTIDE SEQUENCE</scope>
    <source>
        <strain evidence="1">YXFP-22015</strain>
    </source>
</reference>
<organism evidence="1 2">
    <name type="scientific">Trichothecium roseum</name>
    <dbReference type="NCBI Taxonomy" id="47278"/>
    <lineage>
        <taxon>Eukaryota</taxon>
        <taxon>Fungi</taxon>
        <taxon>Dikarya</taxon>
        <taxon>Ascomycota</taxon>
        <taxon>Pezizomycotina</taxon>
        <taxon>Sordariomycetes</taxon>
        <taxon>Hypocreomycetidae</taxon>
        <taxon>Hypocreales</taxon>
        <taxon>Hypocreales incertae sedis</taxon>
        <taxon>Trichothecium</taxon>
    </lineage>
</organism>
<sequence length="391" mass="42911">MNAQISFLDGTYTLIHIPLDIYSSLLQPILRVLLPQTQSLHVSSETPEHELEGLTRDSQHGFLNISVNPVEASIVCHSAWFKNVFEPVIDALPREERERVDAPKNTYTILSVISAGMDAAGRVMELTSPLALAGIPIFFISTYYSDFIMAPTKEKQNVVRALQTKGYELSDNQSDFISPATAGHTRTSSDSSSAPRTPPPSNEDELQTRAFELLRKRKIEPYVVAGLELVQCSGREVSQHSDMYNRRPSASRYTNGRSPGWVDNVDTKLYTCMVSALVSQPRFISITLAQDDPPSLLIDRTLLSIFGDSLVGDTDSKHVPIFLDLVSLPSEVTGIVCGVAGKLVQDMHSAESSELSYLSTARAGAVILPQQQSQKALDILMPMLSAQDGET</sequence>